<dbReference type="PANTHER" id="PTHR31623">
    <property type="entry name" value="F21J9.9"/>
    <property type="match status" value="1"/>
</dbReference>
<accession>A0ABD1FLD9</accession>
<proteinExistence type="inferred from homology"/>
<dbReference type="EC" id="2.3.1.133" evidence="4"/>
<keyword evidence="2 4" id="KW-0808">Transferase</keyword>
<dbReference type="AlphaFoldDB" id="A0ABD1FLD9"/>
<dbReference type="Pfam" id="PF02458">
    <property type="entry name" value="Transferase"/>
    <property type="match status" value="1"/>
</dbReference>
<protein>
    <submittedName>
        <fullName evidence="4">Shikimate O-hydroxycinnamoyltransferase</fullName>
        <ecNumber evidence="4">2.3.1.133</ecNumber>
    </submittedName>
</protein>
<dbReference type="GO" id="GO:0047172">
    <property type="term" value="F:shikimate O-hydroxycinnamoyltransferase activity"/>
    <property type="evidence" value="ECO:0007669"/>
    <property type="project" value="UniProtKB-EC"/>
</dbReference>
<sequence length="164" mass="17877">MPIFETEESQKPSNLSILGRMEIETKATYFRCGGLAVAIVLSRKIADALSHILFVNTWSAVARGDGGSVTLPTFDASYAPPLPDFDATTLSRGVPDAGVTQQEIANKIITFSASEIAALQERYTVGGNRPSRAEALSAFIWTRGNEVFDCSLLWFDETPRFSPK</sequence>
<evidence type="ECO:0000256" key="1">
    <source>
        <dbReference type="ARBA" id="ARBA00009861"/>
    </source>
</evidence>
<comment type="caution">
    <text evidence="4">The sequence shown here is derived from an EMBL/GenBank/DDBJ whole genome shotgun (WGS) entry which is preliminary data.</text>
</comment>
<organism evidence="4 5">
    <name type="scientific">Salvia divinorum</name>
    <name type="common">Maria pastora</name>
    <name type="synonym">Diviner's sage</name>
    <dbReference type="NCBI Taxonomy" id="28513"/>
    <lineage>
        <taxon>Eukaryota</taxon>
        <taxon>Viridiplantae</taxon>
        <taxon>Streptophyta</taxon>
        <taxon>Embryophyta</taxon>
        <taxon>Tracheophyta</taxon>
        <taxon>Spermatophyta</taxon>
        <taxon>Magnoliopsida</taxon>
        <taxon>eudicotyledons</taxon>
        <taxon>Gunneridae</taxon>
        <taxon>Pentapetalae</taxon>
        <taxon>asterids</taxon>
        <taxon>lamiids</taxon>
        <taxon>Lamiales</taxon>
        <taxon>Lamiaceae</taxon>
        <taxon>Nepetoideae</taxon>
        <taxon>Mentheae</taxon>
        <taxon>Salviinae</taxon>
        <taxon>Salvia</taxon>
        <taxon>Salvia subgen. Calosphace</taxon>
    </lineage>
</organism>
<gene>
    <name evidence="4" type="ORF">AAHA92_31614</name>
</gene>
<keyword evidence="3 4" id="KW-0012">Acyltransferase</keyword>
<evidence type="ECO:0000256" key="2">
    <source>
        <dbReference type="ARBA" id="ARBA00022679"/>
    </source>
</evidence>
<name>A0ABD1FLD9_SALDI</name>
<dbReference type="Proteomes" id="UP001567538">
    <property type="component" value="Unassembled WGS sequence"/>
</dbReference>
<evidence type="ECO:0000256" key="3">
    <source>
        <dbReference type="ARBA" id="ARBA00023315"/>
    </source>
</evidence>
<dbReference type="EMBL" id="JBEAFC010000014">
    <property type="protein sequence ID" value="KAL1531483.1"/>
    <property type="molecule type" value="Genomic_DNA"/>
</dbReference>
<dbReference type="Gene3D" id="3.30.559.10">
    <property type="entry name" value="Chloramphenicol acetyltransferase-like domain"/>
    <property type="match status" value="2"/>
</dbReference>
<keyword evidence="5" id="KW-1185">Reference proteome</keyword>
<comment type="similarity">
    <text evidence="1">Belongs to the plant acyltransferase family.</text>
</comment>
<dbReference type="PANTHER" id="PTHR31623:SF17">
    <property type="entry name" value="F21J9.9"/>
    <property type="match status" value="1"/>
</dbReference>
<evidence type="ECO:0000313" key="5">
    <source>
        <dbReference type="Proteomes" id="UP001567538"/>
    </source>
</evidence>
<evidence type="ECO:0000313" key="4">
    <source>
        <dbReference type="EMBL" id="KAL1531483.1"/>
    </source>
</evidence>
<dbReference type="InterPro" id="IPR023213">
    <property type="entry name" value="CAT-like_dom_sf"/>
</dbReference>
<reference evidence="4 5" key="1">
    <citation type="submission" date="2024-06" db="EMBL/GenBank/DDBJ databases">
        <title>A chromosome level genome sequence of Diviner's sage (Salvia divinorum).</title>
        <authorList>
            <person name="Ford S.A."/>
            <person name="Ro D.-K."/>
            <person name="Ness R.W."/>
            <person name="Phillips M.A."/>
        </authorList>
    </citation>
    <scope>NUCLEOTIDE SEQUENCE [LARGE SCALE GENOMIC DNA]</scope>
    <source>
        <strain evidence="4">SAF-2024a</strain>
        <tissue evidence="4">Leaf</tissue>
    </source>
</reference>